<protein>
    <submittedName>
        <fullName evidence="1">9371_t:CDS:1</fullName>
    </submittedName>
</protein>
<evidence type="ECO:0000313" key="2">
    <source>
        <dbReference type="Proteomes" id="UP000789572"/>
    </source>
</evidence>
<dbReference type="OrthoDB" id="10317073at2759"/>
<sequence length="241" mass="28027">MPALRTIGTQKTKHEPVLLNIGLAVIRSIKKGLDAISDPERKYCRPALAKSLDWPELPGSYPNLRAAWITKKYAARWLKVVELQRELRHKADEFSRRKDKLQKWFERWQDKLDRVRLRRKAHLRHKAPMSGYSCCDDDSMDAYLLKSCLKDPANPKTVKSVSISPIVDEYIYEDEHDINYIVIAGDDAGEYDSTAEAIAELYRKTYEYYCEFVASSPVFYQAMEQICFGYHKDNLTLLKLI</sequence>
<organism evidence="1 2">
    <name type="scientific">Paraglomus occultum</name>
    <dbReference type="NCBI Taxonomy" id="144539"/>
    <lineage>
        <taxon>Eukaryota</taxon>
        <taxon>Fungi</taxon>
        <taxon>Fungi incertae sedis</taxon>
        <taxon>Mucoromycota</taxon>
        <taxon>Glomeromycotina</taxon>
        <taxon>Glomeromycetes</taxon>
        <taxon>Paraglomerales</taxon>
        <taxon>Paraglomeraceae</taxon>
        <taxon>Paraglomus</taxon>
    </lineage>
</organism>
<dbReference type="AlphaFoldDB" id="A0A9N9FTZ0"/>
<keyword evidence="2" id="KW-1185">Reference proteome</keyword>
<accession>A0A9N9FTZ0</accession>
<gene>
    <name evidence="1" type="ORF">POCULU_LOCUS5561</name>
</gene>
<reference evidence="1" key="1">
    <citation type="submission" date="2021-06" db="EMBL/GenBank/DDBJ databases">
        <authorList>
            <person name="Kallberg Y."/>
            <person name="Tangrot J."/>
            <person name="Rosling A."/>
        </authorList>
    </citation>
    <scope>NUCLEOTIDE SEQUENCE</scope>
    <source>
        <strain evidence="1">IA702</strain>
    </source>
</reference>
<evidence type="ECO:0000313" key="1">
    <source>
        <dbReference type="EMBL" id="CAG8562070.1"/>
    </source>
</evidence>
<proteinExistence type="predicted"/>
<dbReference type="EMBL" id="CAJVPJ010000872">
    <property type="protein sequence ID" value="CAG8562070.1"/>
    <property type="molecule type" value="Genomic_DNA"/>
</dbReference>
<dbReference type="Proteomes" id="UP000789572">
    <property type="component" value="Unassembled WGS sequence"/>
</dbReference>
<name>A0A9N9FTZ0_9GLOM</name>
<comment type="caution">
    <text evidence="1">The sequence shown here is derived from an EMBL/GenBank/DDBJ whole genome shotgun (WGS) entry which is preliminary data.</text>
</comment>